<evidence type="ECO:0000259" key="3">
    <source>
        <dbReference type="Pfam" id="PF03358"/>
    </source>
</evidence>
<dbReference type="PANTHER" id="PTHR43278:SF4">
    <property type="entry name" value="NAD(P)H-DEPENDENT FMN-CONTAINING OXIDOREDUCTASE YWQN-RELATED"/>
    <property type="match status" value="1"/>
</dbReference>
<keyword evidence="2" id="KW-0288">FMN</keyword>
<dbReference type="Proteomes" id="UP000266492">
    <property type="component" value="Unassembled WGS sequence"/>
</dbReference>
<evidence type="ECO:0000313" key="4">
    <source>
        <dbReference type="EMBL" id="RGS77109.1"/>
    </source>
</evidence>
<comment type="caution">
    <text evidence="4">The sequence shown here is derived from an EMBL/GenBank/DDBJ whole genome shotgun (WGS) entry which is preliminary data.</text>
</comment>
<dbReference type="InterPro" id="IPR005025">
    <property type="entry name" value="FMN_Rdtase-like_dom"/>
</dbReference>
<feature type="domain" description="NADPH-dependent FMN reductase-like" evidence="3">
    <location>
        <begin position="1"/>
        <end position="144"/>
    </location>
</feature>
<dbReference type="Pfam" id="PF03358">
    <property type="entry name" value="FMN_red"/>
    <property type="match status" value="1"/>
</dbReference>
<dbReference type="EMBL" id="QRVZ01000064">
    <property type="protein sequence ID" value="RGS77109.1"/>
    <property type="molecule type" value="Genomic_DNA"/>
</dbReference>
<dbReference type="AlphaFoldDB" id="A0A395VN18"/>
<evidence type="ECO:0000256" key="1">
    <source>
        <dbReference type="ARBA" id="ARBA00022630"/>
    </source>
</evidence>
<dbReference type="Gene3D" id="3.40.50.360">
    <property type="match status" value="1"/>
</dbReference>
<keyword evidence="1" id="KW-0285">Flavoprotein</keyword>
<organism evidence="4 5">
    <name type="scientific">Bacteroides ovatus</name>
    <dbReference type="NCBI Taxonomy" id="28116"/>
    <lineage>
        <taxon>Bacteria</taxon>
        <taxon>Pseudomonadati</taxon>
        <taxon>Bacteroidota</taxon>
        <taxon>Bacteroidia</taxon>
        <taxon>Bacteroidales</taxon>
        <taxon>Bacteroidaceae</taxon>
        <taxon>Bacteroides</taxon>
    </lineage>
</organism>
<reference evidence="4 5" key="1">
    <citation type="submission" date="2018-08" db="EMBL/GenBank/DDBJ databases">
        <title>A genome reference for cultivated species of the human gut microbiota.</title>
        <authorList>
            <person name="Zou Y."/>
            <person name="Xue W."/>
            <person name="Luo G."/>
        </authorList>
    </citation>
    <scope>NUCLEOTIDE SEQUENCE [LARGE SCALE GENOMIC DNA]</scope>
    <source>
        <strain evidence="4 5">AF20-9LB</strain>
    </source>
</reference>
<evidence type="ECO:0000256" key="2">
    <source>
        <dbReference type="ARBA" id="ARBA00022643"/>
    </source>
</evidence>
<gene>
    <name evidence="4" type="ORF">DWX70_27385</name>
</gene>
<dbReference type="SUPFAM" id="SSF52218">
    <property type="entry name" value="Flavoproteins"/>
    <property type="match status" value="1"/>
</dbReference>
<accession>A0A395VN18</accession>
<dbReference type="PANTHER" id="PTHR43278">
    <property type="entry name" value="NAD(P)H-DEPENDENT FMN-CONTAINING OXIDOREDUCTASE YWQN-RELATED"/>
    <property type="match status" value="1"/>
</dbReference>
<dbReference type="InterPro" id="IPR051796">
    <property type="entry name" value="ISF_SsuE-like"/>
</dbReference>
<proteinExistence type="predicted"/>
<name>A0A395VN18_BACOV</name>
<protein>
    <submittedName>
        <fullName evidence="4">Flavodoxin family protein</fullName>
    </submittedName>
</protein>
<evidence type="ECO:0000313" key="5">
    <source>
        <dbReference type="Proteomes" id="UP000266492"/>
    </source>
</evidence>
<dbReference type="RefSeq" id="WP_118419424.1">
    <property type="nucleotide sequence ID" value="NZ_QRVZ01000064.1"/>
</dbReference>
<dbReference type="InterPro" id="IPR029039">
    <property type="entry name" value="Flavoprotein-like_sf"/>
</dbReference>
<sequence length="224" mass="25176">MRVTIINGSPRKNGATAKILKEIKSRLETNDDMSVSYYDISSKPIQTCIGCMRCYNTGSCHMNDYAEELNAAIKDSEGVIIGLPTYVSNIPGILKNYIDRGHFVVEQALNNKYTFSVVTYEIAGGGTALKILNNLFRYSSGIIAGSILCKLQFNTNPLSDRMIKQIHQKADTFYSAIKKKKSKTIIDVVVNYIAIHMLIKPFVLKSRDKYTYVINRWKSIGVIK</sequence>
<dbReference type="GO" id="GO:0016491">
    <property type="term" value="F:oxidoreductase activity"/>
    <property type="evidence" value="ECO:0007669"/>
    <property type="project" value="InterPro"/>
</dbReference>